<feature type="binding site" evidence="12">
    <location>
        <position position="173"/>
    </location>
    <ligand>
        <name>substrate</name>
    </ligand>
</feature>
<evidence type="ECO:0000256" key="11">
    <source>
        <dbReference type="PIRNR" id="PIRNR006250"/>
    </source>
</evidence>
<protein>
    <recommendedName>
        <fullName evidence="5">Nicotinate-nucleotide pyrophosphorylase [carboxylating]</fullName>
        <ecNumber evidence="4">2.4.2.19</ecNumber>
    </recommendedName>
    <alternativeName>
        <fullName evidence="9">Quinolinate phosphoribosyltransferase [decarboxylating]</fullName>
    </alternativeName>
</protein>
<feature type="binding site" evidence="12">
    <location>
        <position position="202"/>
    </location>
    <ligand>
        <name>substrate</name>
    </ligand>
</feature>
<evidence type="ECO:0000256" key="9">
    <source>
        <dbReference type="ARBA" id="ARBA00033102"/>
    </source>
</evidence>
<dbReference type="InterPro" id="IPR036068">
    <property type="entry name" value="Nicotinate_pribotase-like_C"/>
</dbReference>
<evidence type="ECO:0000256" key="12">
    <source>
        <dbReference type="PIRSR" id="PIRSR006250-1"/>
    </source>
</evidence>
<feature type="domain" description="Quinolinate phosphoribosyl transferase N-terminal" evidence="14">
    <location>
        <begin position="31"/>
        <end position="116"/>
    </location>
</feature>
<dbReference type="GO" id="GO:0005737">
    <property type="term" value="C:cytoplasm"/>
    <property type="evidence" value="ECO:0007669"/>
    <property type="project" value="TreeGrafter"/>
</dbReference>
<dbReference type="UniPathway" id="UPA00253">
    <property type="reaction ID" value="UER00331"/>
</dbReference>
<dbReference type="PANTHER" id="PTHR32179">
    <property type="entry name" value="NICOTINATE-NUCLEOTIDE PYROPHOSPHORYLASE [CARBOXYLATING]"/>
    <property type="match status" value="1"/>
</dbReference>
<organism evidence="15 16">
    <name type="scientific">Pseudonocardia broussonetiae</name>
    <dbReference type="NCBI Taxonomy" id="2736640"/>
    <lineage>
        <taxon>Bacteria</taxon>
        <taxon>Bacillati</taxon>
        <taxon>Actinomycetota</taxon>
        <taxon>Actinomycetes</taxon>
        <taxon>Pseudonocardiales</taxon>
        <taxon>Pseudonocardiaceae</taxon>
        <taxon>Pseudonocardia</taxon>
    </lineage>
</organism>
<evidence type="ECO:0000256" key="8">
    <source>
        <dbReference type="ARBA" id="ARBA00022679"/>
    </source>
</evidence>
<dbReference type="AlphaFoldDB" id="A0A6M6JNH8"/>
<feature type="binding site" evidence="12">
    <location>
        <position position="106"/>
    </location>
    <ligand>
        <name>substrate</name>
    </ligand>
</feature>
<keyword evidence="8 11" id="KW-0808">Transferase</keyword>
<evidence type="ECO:0000256" key="1">
    <source>
        <dbReference type="ARBA" id="ARBA00003237"/>
    </source>
</evidence>
<evidence type="ECO:0000256" key="6">
    <source>
        <dbReference type="ARBA" id="ARBA00022642"/>
    </source>
</evidence>
<feature type="binding site" evidence="12">
    <location>
        <position position="163"/>
    </location>
    <ligand>
        <name>substrate</name>
    </ligand>
</feature>
<dbReference type="GO" id="GO:0034213">
    <property type="term" value="P:quinolinate catabolic process"/>
    <property type="evidence" value="ECO:0007669"/>
    <property type="project" value="TreeGrafter"/>
</dbReference>
<evidence type="ECO:0000256" key="5">
    <source>
        <dbReference type="ARBA" id="ARBA00020990"/>
    </source>
</evidence>
<evidence type="ECO:0000256" key="7">
    <source>
        <dbReference type="ARBA" id="ARBA00022676"/>
    </source>
</evidence>
<evidence type="ECO:0000313" key="16">
    <source>
        <dbReference type="Proteomes" id="UP000505377"/>
    </source>
</evidence>
<dbReference type="SUPFAM" id="SSF54675">
    <property type="entry name" value="Nicotinate/Quinolinate PRTase N-terminal domain-like"/>
    <property type="match status" value="1"/>
</dbReference>
<dbReference type="NCBIfam" id="TIGR00078">
    <property type="entry name" value="nadC"/>
    <property type="match status" value="1"/>
</dbReference>
<keyword evidence="7 11" id="KW-0328">Glycosyltransferase</keyword>
<evidence type="ECO:0000313" key="15">
    <source>
        <dbReference type="EMBL" id="QJY49498.1"/>
    </source>
</evidence>
<dbReference type="Gene3D" id="3.90.1170.20">
    <property type="entry name" value="Quinolinate phosphoribosyl transferase, N-terminal domain"/>
    <property type="match status" value="1"/>
</dbReference>
<dbReference type="SUPFAM" id="SSF51690">
    <property type="entry name" value="Nicotinate/Quinolinate PRTase C-terminal domain-like"/>
    <property type="match status" value="1"/>
</dbReference>
<reference evidence="15 16" key="1">
    <citation type="submission" date="2020-05" db="EMBL/GenBank/DDBJ databases">
        <authorList>
            <person name="Mo P."/>
        </authorList>
    </citation>
    <scope>NUCLEOTIDE SEQUENCE [LARGE SCALE GENOMIC DNA]</scope>
    <source>
        <strain evidence="15 16">Gen01</strain>
    </source>
</reference>
<feature type="binding site" evidence="12">
    <location>
        <begin position="268"/>
        <end position="270"/>
    </location>
    <ligand>
        <name>substrate</name>
    </ligand>
</feature>
<dbReference type="Proteomes" id="UP000505377">
    <property type="component" value="Chromosome"/>
</dbReference>
<dbReference type="InterPro" id="IPR013785">
    <property type="entry name" value="Aldolase_TIM"/>
</dbReference>
<evidence type="ECO:0000256" key="2">
    <source>
        <dbReference type="ARBA" id="ARBA00004893"/>
    </source>
</evidence>
<dbReference type="PANTHER" id="PTHR32179:SF3">
    <property type="entry name" value="NICOTINATE-NUCLEOTIDE PYROPHOSPHORYLASE [CARBOXYLATING]"/>
    <property type="match status" value="1"/>
</dbReference>
<proteinExistence type="inferred from homology"/>
<dbReference type="EC" id="2.4.2.19" evidence="4"/>
<name>A0A6M6JNH8_9PSEU</name>
<dbReference type="InterPro" id="IPR027277">
    <property type="entry name" value="NadC/ModD"/>
</dbReference>
<dbReference type="KEGG" id="pbro:HOP40_30175"/>
<comment type="function">
    <text evidence="1">Involved in the catabolism of quinolinic acid (QA).</text>
</comment>
<feature type="binding site" evidence="12">
    <location>
        <position position="223"/>
    </location>
    <ligand>
        <name>substrate</name>
    </ligand>
</feature>
<dbReference type="InterPro" id="IPR037128">
    <property type="entry name" value="Quinolinate_PRibosylTase_N_sf"/>
</dbReference>
<dbReference type="Pfam" id="PF01729">
    <property type="entry name" value="QRPTase_C"/>
    <property type="match status" value="1"/>
</dbReference>
<dbReference type="RefSeq" id="WP_172165374.1">
    <property type="nucleotide sequence ID" value="NZ_CP053564.1"/>
</dbReference>
<evidence type="ECO:0000259" key="14">
    <source>
        <dbReference type="Pfam" id="PF02749"/>
    </source>
</evidence>
<feature type="domain" description="Quinolinate phosphoribosyl transferase C-terminal" evidence="13">
    <location>
        <begin position="118"/>
        <end position="283"/>
    </location>
</feature>
<keyword evidence="6" id="KW-0662">Pyridine nucleotide biosynthesis</keyword>
<dbReference type="InterPro" id="IPR002638">
    <property type="entry name" value="Quinolinate_PRibosylTrfase_C"/>
</dbReference>
<comment type="similarity">
    <text evidence="3 11">Belongs to the NadC/ModD family.</text>
</comment>
<dbReference type="Pfam" id="PF02749">
    <property type="entry name" value="QRPTase_N"/>
    <property type="match status" value="1"/>
</dbReference>
<dbReference type="EMBL" id="CP053564">
    <property type="protein sequence ID" value="QJY49498.1"/>
    <property type="molecule type" value="Genomic_DNA"/>
</dbReference>
<dbReference type="FunFam" id="3.20.20.70:FF:000030">
    <property type="entry name" value="Nicotinate-nucleotide pyrophosphorylase, carboxylating"/>
    <property type="match status" value="1"/>
</dbReference>
<dbReference type="Gene3D" id="3.20.20.70">
    <property type="entry name" value="Aldolase class I"/>
    <property type="match status" value="1"/>
</dbReference>
<dbReference type="GO" id="GO:0004514">
    <property type="term" value="F:nicotinate-nucleotide diphosphorylase (carboxylating) activity"/>
    <property type="evidence" value="ECO:0007669"/>
    <property type="project" value="UniProtKB-EC"/>
</dbReference>
<gene>
    <name evidence="15" type="ORF">HOP40_30175</name>
</gene>
<feature type="binding site" evidence="12">
    <location>
        <begin position="139"/>
        <end position="141"/>
    </location>
    <ligand>
        <name>substrate</name>
    </ligand>
</feature>
<dbReference type="InterPro" id="IPR004393">
    <property type="entry name" value="NadC"/>
</dbReference>
<dbReference type="PIRSF" id="PIRSF006250">
    <property type="entry name" value="NadC_ModD"/>
    <property type="match status" value="1"/>
</dbReference>
<dbReference type="InterPro" id="IPR022412">
    <property type="entry name" value="Quinolinate_PRibosylTrfase_N"/>
</dbReference>
<evidence type="ECO:0000256" key="10">
    <source>
        <dbReference type="ARBA" id="ARBA00047445"/>
    </source>
</evidence>
<comment type="pathway">
    <text evidence="2">Cofactor biosynthesis; NAD(+) biosynthesis; nicotinate D-ribonucleotide from quinolinate: step 1/1.</text>
</comment>
<accession>A0A6M6JNH8</accession>
<dbReference type="CDD" id="cd01572">
    <property type="entry name" value="QPRTase"/>
    <property type="match status" value="1"/>
</dbReference>
<evidence type="ECO:0000256" key="4">
    <source>
        <dbReference type="ARBA" id="ARBA00011944"/>
    </source>
</evidence>
<dbReference type="GO" id="GO:0009435">
    <property type="term" value="P:NAD+ biosynthetic process"/>
    <property type="evidence" value="ECO:0007669"/>
    <property type="project" value="UniProtKB-UniPathway"/>
</dbReference>
<sequence length="287" mass="29414">MSSTTTAGPDLDDLRRVVATALEEDLRYGPDATTEATVPAGAVAIGAFAARRPGVLAGIPAVLTVLDAVVGDYEVLSTAADGDRVGPGDAVLTVRAPVRTFLTAERTALNLLCHLSGVATATAAWVDAVAGTGARIRDTRKTLPGLRLLEKYAVRCGGGVNHRLGLGDAVLIKDNHVAAAGSVGAALRAARERAPQLPCEVEVDSLEQLDEVLALGAELVLLDNFTVEQTAEAVRRRGSLPTGLESSGGLALENAAAYARTGVDFLAVGALTHSVTALDLGLDLLPA</sequence>
<evidence type="ECO:0000256" key="3">
    <source>
        <dbReference type="ARBA" id="ARBA00009400"/>
    </source>
</evidence>
<comment type="catalytic activity">
    <reaction evidence="10">
        <text>nicotinate beta-D-ribonucleotide + CO2 + diphosphate = quinolinate + 5-phospho-alpha-D-ribose 1-diphosphate + 2 H(+)</text>
        <dbReference type="Rhea" id="RHEA:12733"/>
        <dbReference type="ChEBI" id="CHEBI:15378"/>
        <dbReference type="ChEBI" id="CHEBI:16526"/>
        <dbReference type="ChEBI" id="CHEBI:29959"/>
        <dbReference type="ChEBI" id="CHEBI:33019"/>
        <dbReference type="ChEBI" id="CHEBI:57502"/>
        <dbReference type="ChEBI" id="CHEBI:58017"/>
        <dbReference type="EC" id="2.4.2.19"/>
    </reaction>
</comment>
<evidence type="ECO:0000259" key="13">
    <source>
        <dbReference type="Pfam" id="PF01729"/>
    </source>
</evidence>
<keyword evidence="16" id="KW-1185">Reference proteome</keyword>
<feature type="binding site" evidence="12">
    <location>
        <begin position="247"/>
        <end position="249"/>
    </location>
    <ligand>
        <name>substrate</name>
    </ligand>
</feature>